<dbReference type="Pfam" id="PF11249">
    <property type="entry name" value="DUF3047"/>
    <property type="match status" value="1"/>
</dbReference>
<protein>
    <submittedName>
        <fullName evidence="1">DUF3047 domain-containing protein</fullName>
    </submittedName>
</protein>
<accession>A0A5C8PVE4</accession>
<dbReference type="AlphaFoldDB" id="A0A5C8PVE4"/>
<comment type="caution">
    <text evidence="1">The sequence shown here is derived from an EMBL/GenBank/DDBJ whole genome shotgun (WGS) entry which is preliminary data.</text>
</comment>
<reference evidence="1 2" key="1">
    <citation type="submission" date="2019-06" db="EMBL/GenBank/DDBJ databases">
        <title>New taxonomy in bacterial strain CC-CFT640, isolated from vineyard.</title>
        <authorList>
            <person name="Lin S.-Y."/>
            <person name="Tsai C.-F."/>
            <person name="Young C.-C."/>
        </authorList>
    </citation>
    <scope>NUCLEOTIDE SEQUENCE [LARGE SCALE GENOMIC DNA]</scope>
    <source>
        <strain evidence="1 2">CC-CFT640</strain>
    </source>
</reference>
<dbReference type="EMBL" id="VDUZ01000002">
    <property type="protein sequence ID" value="TXL82074.1"/>
    <property type="molecule type" value="Genomic_DNA"/>
</dbReference>
<keyword evidence="2" id="KW-1185">Reference proteome</keyword>
<name>A0A5C8PVE4_9HYPH</name>
<dbReference type="OrthoDB" id="9775969at2"/>
<dbReference type="InterPro" id="IPR021409">
    <property type="entry name" value="DUF3047"/>
</dbReference>
<organism evidence="1 2">
    <name type="scientific">Vineibacter terrae</name>
    <dbReference type="NCBI Taxonomy" id="2586908"/>
    <lineage>
        <taxon>Bacteria</taxon>
        <taxon>Pseudomonadati</taxon>
        <taxon>Pseudomonadota</taxon>
        <taxon>Alphaproteobacteria</taxon>
        <taxon>Hyphomicrobiales</taxon>
        <taxon>Vineibacter</taxon>
    </lineage>
</organism>
<dbReference type="Proteomes" id="UP000321638">
    <property type="component" value="Unassembled WGS sequence"/>
</dbReference>
<evidence type="ECO:0000313" key="1">
    <source>
        <dbReference type="EMBL" id="TXL82074.1"/>
    </source>
</evidence>
<proteinExistence type="predicted"/>
<evidence type="ECO:0000313" key="2">
    <source>
        <dbReference type="Proteomes" id="UP000321638"/>
    </source>
</evidence>
<gene>
    <name evidence="1" type="ORF">FHP25_02800</name>
</gene>
<sequence length="235" mass="25448">MLDDGALSVAVVVWVGDPVVGLSALARQDASGLAAAEAARLAQARPVPKGWSALWRVGQTGIFSEAAGNGEPARIVCRCRADAGILKHPVDLALGDGVDLAWAWRVQELPSGVAEDQVPTHDYLSIAVEFDNGQDLTYFWSSSLPVETAFRCPLPWWDRHETHVVVRSGTGELGRWLEERRPILQDYRRTVGGDDPRRIVGVWLIALSPFQRGNGACDFARIRFTGGGADVVIGP</sequence>